<organism evidence="1 2">
    <name type="scientific">Meira miltonrushii</name>
    <dbReference type="NCBI Taxonomy" id="1280837"/>
    <lineage>
        <taxon>Eukaryota</taxon>
        <taxon>Fungi</taxon>
        <taxon>Dikarya</taxon>
        <taxon>Basidiomycota</taxon>
        <taxon>Ustilaginomycotina</taxon>
        <taxon>Exobasidiomycetes</taxon>
        <taxon>Exobasidiales</taxon>
        <taxon>Brachybasidiaceae</taxon>
        <taxon>Meira</taxon>
    </lineage>
</organism>
<protein>
    <submittedName>
        <fullName evidence="1">Uncharacterized protein</fullName>
    </submittedName>
</protein>
<dbReference type="GeneID" id="37022411"/>
<evidence type="ECO:0000313" key="2">
    <source>
        <dbReference type="Proteomes" id="UP000245771"/>
    </source>
</evidence>
<dbReference type="InParanoid" id="A0A316VK38"/>
<reference evidence="1 2" key="1">
    <citation type="journal article" date="2018" name="Mol. Biol. Evol.">
        <title>Broad Genomic Sampling Reveals a Smut Pathogenic Ancestry of the Fungal Clade Ustilaginomycotina.</title>
        <authorList>
            <person name="Kijpornyongpan T."/>
            <person name="Mondo S.J."/>
            <person name="Barry K."/>
            <person name="Sandor L."/>
            <person name="Lee J."/>
            <person name="Lipzen A."/>
            <person name="Pangilinan J."/>
            <person name="LaButti K."/>
            <person name="Hainaut M."/>
            <person name="Henrissat B."/>
            <person name="Grigoriev I.V."/>
            <person name="Spatafora J.W."/>
            <person name="Aime M.C."/>
        </authorList>
    </citation>
    <scope>NUCLEOTIDE SEQUENCE [LARGE SCALE GENOMIC DNA]</scope>
    <source>
        <strain evidence="1 2">MCA 3882</strain>
    </source>
</reference>
<dbReference type="AlphaFoldDB" id="A0A316VK38"/>
<keyword evidence="2" id="KW-1185">Reference proteome</keyword>
<dbReference type="EMBL" id="KZ819602">
    <property type="protein sequence ID" value="PWN36673.1"/>
    <property type="molecule type" value="Genomic_DNA"/>
</dbReference>
<dbReference type="RefSeq" id="XP_025356975.1">
    <property type="nucleotide sequence ID" value="XM_025500630.1"/>
</dbReference>
<gene>
    <name evidence="1" type="ORF">FA14DRAFT_175982</name>
</gene>
<dbReference type="OrthoDB" id="10675179at2759"/>
<accession>A0A316VK38</accession>
<dbReference type="Proteomes" id="UP000245771">
    <property type="component" value="Unassembled WGS sequence"/>
</dbReference>
<sequence length="320" mass="37139">MSVEHKLQKVEEEYLSDAHLRILSSPLRRCQSSMMVLPKMMMFKLVGLKDADESPFKLMEELQKEEDGLREKETGKSDRWFGRQARVMLTNRLKQEADMLKHKIATSQTEESKARFQAELTEKGKQIAITHSFQRPRFLKYSVQGIEPQTNRKGSAKWCVLNARAAMALLEKRSFRYAQQNIKPDEFLSIIGKTLEKDVVHTAEYLSTLPTEDGWLIRQKHKKGSPLSAIVLTKFPGAIDSDDTPMYLMDELFDKENDFKDKAVQALQAISQDTTSDPDTLYIRKHQLTTNLCVALWRLSQWRQSAREAREREEERQIQT</sequence>
<proteinExistence type="predicted"/>
<evidence type="ECO:0000313" key="1">
    <source>
        <dbReference type="EMBL" id="PWN36673.1"/>
    </source>
</evidence>
<name>A0A316VK38_9BASI</name>